<dbReference type="Pfam" id="PF03372">
    <property type="entry name" value="Exo_endo_phos"/>
    <property type="match status" value="1"/>
</dbReference>
<sequence length="193" mass="21720">MKPSTHLGSKLNLFSIRLHLSDETSDSILAETAGQSAGDYENLNVELSGLGSPWTVYTLLELVKLHRSGLVFLSETKCKARRVDRLNEKFNYHGIGVDLAGKGSGLSLVWRKDVDVWLQSFSGNHIDVMVKSDDCPMPWHFTGVYGNPDIARRKETWDHLRRLAKASERPWLCGGEFNEIFGQHEKQGLLPRA</sequence>
<protein>
    <recommendedName>
        <fullName evidence="1">Endonuclease/exonuclease/phosphatase domain-containing protein</fullName>
    </recommendedName>
</protein>
<comment type="caution">
    <text evidence="2">The sequence shown here is derived from an EMBL/GenBank/DDBJ whole genome shotgun (WGS) entry which is preliminary data.</text>
</comment>
<dbReference type="Gene3D" id="3.60.10.10">
    <property type="entry name" value="Endonuclease/exonuclease/phosphatase"/>
    <property type="match status" value="1"/>
</dbReference>
<dbReference type="PANTHER" id="PTHR35218">
    <property type="entry name" value="RNASE H DOMAIN-CONTAINING PROTEIN"/>
    <property type="match status" value="1"/>
</dbReference>
<feature type="domain" description="Endonuclease/exonuclease/phosphatase" evidence="1">
    <location>
        <begin position="59"/>
        <end position="180"/>
    </location>
</feature>
<dbReference type="GO" id="GO:0003824">
    <property type="term" value="F:catalytic activity"/>
    <property type="evidence" value="ECO:0007669"/>
    <property type="project" value="InterPro"/>
</dbReference>
<organism evidence="2">
    <name type="scientific">Sesamum latifolium</name>
    <dbReference type="NCBI Taxonomy" id="2727402"/>
    <lineage>
        <taxon>Eukaryota</taxon>
        <taxon>Viridiplantae</taxon>
        <taxon>Streptophyta</taxon>
        <taxon>Embryophyta</taxon>
        <taxon>Tracheophyta</taxon>
        <taxon>Spermatophyta</taxon>
        <taxon>Magnoliopsida</taxon>
        <taxon>eudicotyledons</taxon>
        <taxon>Gunneridae</taxon>
        <taxon>Pentapetalae</taxon>
        <taxon>asterids</taxon>
        <taxon>lamiids</taxon>
        <taxon>Lamiales</taxon>
        <taxon>Pedaliaceae</taxon>
        <taxon>Sesamum</taxon>
    </lineage>
</organism>
<name>A0AAW2WXF2_9LAMI</name>
<reference evidence="2" key="1">
    <citation type="submission" date="2020-06" db="EMBL/GenBank/DDBJ databases">
        <authorList>
            <person name="Li T."/>
            <person name="Hu X."/>
            <person name="Zhang T."/>
            <person name="Song X."/>
            <person name="Zhang H."/>
            <person name="Dai N."/>
            <person name="Sheng W."/>
            <person name="Hou X."/>
            <person name="Wei L."/>
        </authorList>
    </citation>
    <scope>NUCLEOTIDE SEQUENCE</scope>
    <source>
        <strain evidence="2">KEN1</strain>
        <tissue evidence="2">Leaf</tissue>
    </source>
</reference>
<dbReference type="InterPro" id="IPR036691">
    <property type="entry name" value="Endo/exonu/phosph_ase_sf"/>
</dbReference>
<reference evidence="2" key="2">
    <citation type="journal article" date="2024" name="Plant">
        <title>Genomic evolution and insights into agronomic trait innovations of Sesamum species.</title>
        <authorList>
            <person name="Miao H."/>
            <person name="Wang L."/>
            <person name="Qu L."/>
            <person name="Liu H."/>
            <person name="Sun Y."/>
            <person name="Le M."/>
            <person name="Wang Q."/>
            <person name="Wei S."/>
            <person name="Zheng Y."/>
            <person name="Lin W."/>
            <person name="Duan Y."/>
            <person name="Cao H."/>
            <person name="Xiong S."/>
            <person name="Wang X."/>
            <person name="Wei L."/>
            <person name="Li C."/>
            <person name="Ma Q."/>
            <person name="Ju M."/>
            <person name="Zhao R."/>
            <person name="Li G."/>
            <person name="Mu C."/>
            <person name="Tian Q."/>
            <person name="Mei H."/>
            <person name="Zhang T."/>
            <person name="Gao T."/>
            <person name="Zhang H."/>
        </authorList>
    </citation>
    <scope>NUCLEOTIDE SEQUENCE</scope>
    <source>
        <strain evidence="2">KEN1</strain>
    </source>
</reference>
<accession>A0AAW2WXF2</accession>
<evidence type="ECO:0000259" key="1">
    <source>
        <dbReference type="Pfam" id="PF03372"/>
    </source>
</evidence>
<dbReference type="SUPFAM" id="SSF56219">
    <property type="entry name" value="DNase I-like"/>
    <property type="match status" value="1"/>
</dbReference>
<dbReference type="PANTHER" id="PTHR35218:SF9">
    <property type="entry name" value="ENDONUCLEASE_EXONUCLEASE_PHOSPHATASE DOMAIN-CONTAINING PROTEIN"/>
    <property type="match status" value="1"/>
</dbReference>
<proteinExistence type="predicted"/>
<dbReference type="InterPro" id="IPR005135">
    <property type="entry name" value="Endo/exonuclease/phosphatase"/>
</dbReference>
<dbReference type="EMBL" id="JACGWN010000007">
    <property type="protein sequence ID" value="KAL0444780.1"/>
    <property type="molecule type" value="Genomic_DNA"/>
</dbReference>
<evidence type="ECO:0000313" key="2">
    <source>
        <dbReference type="EMBL" id="KAL0444780.1"/>
    </source>
</evidence>
<gene>
    <name evidence="2" type="ORF">Slati_2200700</name>
</gene>
<dbReference type="AlphaFoldDB" id="A0AAW2WXF2"/>